<organism evidence="1">
    <name type="scientific">Panicum hallii</name>
    <dbReference type="NCBI Taxonomy" id="206008"/>
    <lineage>
        <taxon>Eukaryota</taxon>
        <taxon>Viridiplantae</taxon>
        <taxon>Streptophyta</taxon>
        <taxon>Embryophyta</taxon>
        <taxon>Tracheophyta</taxon>
        <taxon>Spermatophyta</taxon>
        <taxon>Magnoliopsida</taxon>
        <taxon>Liliopsida</taxon>
        <taxon>Poales</taxon>
        <taxon>Poaceae</taxon>
        <taxon>PACMAD clade</taxon>
        <taxon>Panicoideae</taxon>
        <taxon>Panicodae</taxon>
        <taxon>Paniceae</taxon>
        <taxon>Panicinae</taxon>
        <taxon>Panicum</taxon>
        <taxon>Panicum sect. Panicum</taxon>
    </lineage>
</organism>
<evidence type="ECO:0000313" key="1">
    <source>
        <dbReference type="EMBL" id="PVH33356.1"/>
    </source>
</evidence>
<name>A0A2T8I6R4_9POAL</name>
<protein>
    <submittedName>
        <fullName evidence="1">Uncharacterized protein</fullName>
    </submittedName>
</protein>
<reference evidence="1" key="1">
    <citation type="submission" date="2018-04" db="EMBL/GenBank/DDBJ databases">
        <title>WGS assembly of Panicum hallii.</title>
        <authorList>
            <person name="Lovell J."/>
            <person name="Jenkins J."/>
            <person name="Lowry D."/>
            <person name="Mamidi S."/>
            <person name="Sreedasyam A."/>
            <person name="Weng X."/>
            <person name="Barry K."/>
            <person name="Bonette J."/>
            <person name="Campitelli B."/>
            <person name="Daum C."/>
            <person name="Gordon S."/>
            <person name="Gould B."/>
            <person name="Lipzen A."/>
            <person name="Macqueen A."/>
            <person name="Palacio-Mejia J."/>
            <person name="Plott C."/>
            <person name="Shakirov E."/>
            <person name="Shu S."/>
            <person name="Yoshinaga Y."/>
            <person name="Zane M."/>
            <person name="Rokhsar D."/>
            <person name="Grimwood J."/>
            <person name="Schmutz J."/>
            <person name="Juenger T."/>
        </authorList>
    </citation>
    <scope>NUCLEOTIDE SEQUENCE [LARGE SCALE GENOMIC DNA]</scope>
    <source>
        <strain evidence="1">FIL2</strain>
    </source>
</reference>
<dbReference type="EMBL" id="CM008054">
    <property type="protein sequence ID" value="PVH33356.1"/>
    <property type="molecule type" value="Genomic_DNA"/>
</dbReference>
<dbReference type="AlphaFoldDB" id="A0A2T8I6R4"/>
<accession>A0A2T8I6R4</accession>
<sequence length="119" mass="13394">MIGQEKKDMSRSALIIQRSIQHHGTIIIMVHLLGCTVSTSTEMDPLEAFYSEVNDRHGLSTALAPLHSFCLRHTHIIQPYVQVQPCKSRNSVLVGGAAVELERWDDRTPIPVEMKMGMR</sequence>
<gene>
    <name evidence="1" type="ORF">PAHAL_9G634200</name>
</gene>
<dbReference type="Proteomes" id="UP000243499">
    <property type="component" value="Chromosome 9"/>
</dbReference>
<dbReference type="Gramene" id="PVH33356">
    <property type="protein sequence ID" value="PVH33356"/>
    <property type="gene ID" value="PAHAL_9G634200"/>
</dbReference>
<proteinExistence type="predicted"/>